<accession>A0ABW2C0N4</accession>
<name>A0ABW2C0N4_9PSEU</name>
<proteinExistence type="predicted"/>
<comment type="caution">
    <text evidence="1">The sequence shown here is derived from an EMBL/GenBank/DDBJ whole genome shotgun (WGS) entry which is preliminary data.</text>
</comment>
<dbReference type="RefSeq" id="WP_345404811.1">
    <property type="nucleotide sequence ID" value="NZ_BAABLA010000118.1"/>
</dbReference>
<keyword evidence="2" id="KW-1185">Reference proteome</keyword>
<organism evidence="1 2">
    <name type="scientific">Haloechinothrix salitolerans</name>
    <dbReference type="NCBI Taxonomy" id="926830"/>
    <lineage>
        <taxon>Bacteria</taxon>
        <taxon>Bacillati</taxon>
        <taxon>Actinomycetota</taxon>
        <taxon>Actinomycetes</taxon>
        <taxon>Pseudonocardiales</taxon>
        <taxon>Pseudonocardiaceae</taxon>
        <taxon>Haloechinothrix</taxon>
    </lineage>
</organism>
<reference evidence="2" key="1">
    <citation type="journal article" date="2019" name="Int. J. Syst. Evol. Microbiol.">
        <title>The Global Catalogue of Microorganisms (GCM) 10K type strain sequencing project: providing services to taxonomists for standard genome sequencing and annotation.</title>
        <authorList>
            <consortium name="The Broad Institute Genomics Platform"/>
            <consortium name="The Broad Institute Genome Sequencing Center for Infectious Disease"/>
            <person name="Wu L."/>
            <person name="Ma J."/>
        </authorList>
    </citation>
    <scope>NUCLEOTIDE SEQUENCE [LARGE SCALE GENOMIC DNA]</scope>
    <source>
        <strain evidence="2">KCTC 32255</strain>
    </source>
</reference>
<protein>
    <submittedName>
        <fullName evidence="1">Replication-relaxation family protein</fullName>
    </submittedName>
</protein>
<dbReference type="EMBL" id="JBHSXX010000001">
    <property type="protein sequence ID" value="MFC6868160.1"/>
    <property type="molecule type" value="Genomic_DNA"/>
</dbReference>
<dbReference type="Pfam" id="PF13814">
    <property type="entry name" value="Replic_Relax"/>
    <property type="match status" value="1"/>
</dbReference>
<evidence type="ECO:0000313" key="2">
    <source>
        <dbReference type="Proteomes" id="UP001596337"/>
    </source>
</evidence>
<gene>
    <name evidence="1" type="ORF">ACFQGD_13515</name>
</gene>
<dbReference type="InterPro" id="IPR025855">
    <property type="entry name" value="Replic_Relax"/>
</dbReference>
<dbReference type="Proteomes" id="UP001596337">
    <property type="component" value="Unassembled WGS sequence"/>
</dbReference>
<evidence type="ECO:0000313" key="1">
    <source>
        <dbReference type="EMBL" id="MFC6868160.1"/>
    </source>
</evidence>
<sequence length="308" mass="33822">MSSVRRSRRVELGSPFSLTNYRLTAGNDGETPAPQERGSRLRVRAEYVALVAEGLGERDRAIVETVKQLRVATGAQLERLHFTDLAESSRPVIRRRVLARLVRLRLLVTLKRRIGGVRAGSAGLVYALDTAGQRLTTNPGAGKPARRPWTPSARFLGHRLAASELYVQLREAELRGGVEVLRFLAEPDSWQQTATLGLLKPDAYALVANATVEDAWWIEVDQGTESLTTLASKLRVYLDAARAGHLGPDDILPRVLVAVIDEARRDAVEDLIARLSLPAPSLLHVETQDDAVPFIVAVLHEQDDADGQ</sequence>